<evidence type="ECO:0000313" key="2">
    <source>
        <dbReference type="Proteomes" id="UP000241426"/>
    </source>
</evidence>
<reference evidence="1 2" key="1">
    <citation type="submission" date="2018-01" db="EMBL/GenBank/DDBJ databases">
        <title>Whole genome sequencing of Histamine producing bacteria.</title>
        <authorList>
            <person name="Butler K."/>
        </authorList>
    </citation>
    <scope>NUCLEOTIDE SEQUENCE [LARGE SCALE GENOMIC DNA]</scope>
    <source>
        <strain evidence="1 2">FS-7.2</strain>
    </source>
</reference>
<accession>A0A2T3KA59</accession>
<gene>
    <name evidence="1" type="ORF">C9J27_25710</name>
</gene>
<proteinExistence type="predicted"/>
<name>A0A2T3KA59_9GAMM</name>
<comment type="caution">
    <text evidence="1">The sequence shown here is derived from an EMBL/GenBank/DDBJ whole genome shotgun (WGS) entry which is preliminary data.</text>
</comment>
<protein>
    <submittedName>
        <fullName evidence="1">Uncharacterized protein</fullName>
    </submittedName>
</protein>
<sequence length="181" mass="20841">MSSNLNKIASNSNYDMSPWYSEKSLSVVKSLAGVVDEIRGSNNETIIPELLYSAIYNATKLAAFSFGATWDINDAEMIYKNGSNDIDKLLVKYGLLDKTEEDKNSEHIKSCSLKIIELLNTEEYFESRTKIHEILAKINSKDIKWEELKELTEQLTLKELQWDKYKNNAYLLLRNILAEME</sequence>
<evidence type="ECO:0000313" key="1">
    <source>
        <dbReference type="EMBL" id="PSU88132.1"/>
    </source>
</evidence>
<dbReference type="AlphaFoldDB" id="A0A2T3KA59"/>
<dbReference type="RefSeq" id="WP_107290229.1">
    <property type="nucleotide sequence ID" value="NZ_PYNF01000057.1"/>
</dbReference>
<dbReference type="EMBL" id="PYNF01000057">
    <property type="protein sequence ID" value="PSU88132.1"/>
    <property type="molecule type" value="Genomic_DNA"/>
</dbReference>
<dbReference type="Proteomes" id="UP000241426">
    <property type="component" value="Unassembled WGS sequence"/>
</dbReference>
<organism evidence="1 2">
    <name type="scientific">Photobacterium kishitanii</name>
    <dbReference type="NCBI Taxonomy" id="318456"/>
    <lineage>
        <taxon>Bacteria</taxon>
        <taxon>Pseudomonadati</taxon>
        <taxon>Pseudomonadota</taxon>
        <taxon>Gammaproteobacteria</taxon>
        <taxon>Vibrionales</taxon>
        <taxon>Vibrionaceae</taxon>
        <taxon>Photobacterium</taxon>
    </lineage>
</organism>